<feature type="domain" description="Carrier" evidence="4">
    <location>
        <begin position="172"/>
        <end position="247"/>
    </location>
</feature>
<dbReference type="PATRIC" id="fig|226910.6.peg.2169"/>
<keyword evidence="2" id="KW-0596">Phosphopantetheine</keyword>
<dbReference type="PROSITE" id="PS00012">
    <property type="entry name" value="PHOSPHOPANTETHEINE"/>
    <property type="match status" value="1"/>
</dbReference>
<name>A0A0C2EDR2_9PSED</name>
<keyword evidence="6" id="KW-1185">Reference proteome</keyword>
<dbReference type="InterPro" id="IPR036736">
    <property type="entry name" value="ACP-like_sf"/>
</dbReference>
<dbReference type="GO" id="GO:0031177">
    <property type="term" value="F:phosphopantetheine binding"/>
    <property type="evidence" value="ECO:0007669"/>
    <property type="project" value="InterPro"/>
</dbReference>
<evidence type="ECO:0000256" key="3">
    <source>
        <dbReference type="ARBA" id="ARBA00022553"/>
    </source>
</evidence>
<accession>A0A0C2EDR2</accession>
<comment type="caution">
    <text evidence="5">The sequence shown here is derived from an EMBL/GenBank/DDBJ whole genome shotgun (WGS) entry which is preliminary data.</text>
</comment>
<dbReference type="GO" id="GO:0043041">
    <property type="term" value="P:amino acid activation for nonribosomal peptide biosynthetic process"/>
    <property type="evidence" value="ECO:0007669"/>
    <property type="project" value="TreeGrafter"/>
</dbReference>
<dbReference type="Proteomes" id="UP000031535">
    <property type="component" value="Unassembled WGS sequence"/>
</dbReference>
<dbReference type="EMBL" id="JXDG01000023">
    <property type="protein sequence ID" value="KIH84069.1"/>
    <property type="molecule type" value="Genomic_DNA"/>
</dbReference>
<organism evidence="5 6">
    <name type="scientific">Pseudomonas batumici</name>
    <dbReference type="NCBI Taxonomy" id="226910"/>
    <lineage>
        <taxon>Bacteria</taxon>
        <taxon>Pseudomonadati</taxon>
        <taxon>Pseudomonadota</taxon>
        <taxon>Gammaproteobacteria</taxon>
        <taxon>Pseudomonadales</taxon>
        <taxon>Pseudomonadaceae</taxon>
        <taxon>Pseudomonas</taxon>
    </lineage>
</organism>
<dbReference type="Pfam" id="PF00550">
    <property type="entry name" value="PP-binding"/>
    <property type="match status" value="2"/>
</dbReference>
<dbReference type="PROSITE" id="PS50075">
    <property type="entry name" value="CARRIER"/>
    <property type="match status" value="2"/>
</dbReference>
<dbReference type="SUPFAM" id="SSF56801">
    <property type="entry name" value="Acetyl-CoA synthetase-like"/>
    <property type="match status" value="1"/>
</dbReference>
<dbReference type="SUPFAM" id="SSF52777">
    <property type="entry name" value="CoA-dependent acyltransferases"/>
    <property type="match status" value="2"/>
</dbReference>
<dbReference type="PANTHER" id="PTHR45527:SF1">
    <property type="entry name" value="FATTY ACID SYNTHASE"/>
    <property type="match status" value="1"/>
</dbReference>
<dbReference type="STRING" id="226910.UCMB321_2182"/>
<dbReference type="GO" id="GO:0016874">
    <property type="term" value="F:ligase activity"/>
    <property type="evidence" value="ECO:0007669"/>
    <property type="project" value="UniProtKB-KW"/>
</dbReference>
<gene>
    <name evidence="5" type="ORF">UCMB321_2182</name>
</gene>
<dbReference type="Pfam" id="PF00975">
    <property type="entry name" value="Thioesterase"/>
    <property type="match status" value="1"/>
</dbReference>
<reference evidence="5 6" key="1">
    <citation type="submission" date="2015-01" db="EMBL/GenBank/DDBJ databases">
        <title>Complete genome of Pseudomonas batumici UCM B-321 producer of the batumin antibiotic with strong antistaphilococcal and potential anticancer activity.</title>
        <authorList>
            <person name="Klochko V.V."/>
            <person name="Zelena L.B."/>
            <person name="Elena K.A."/>
            <person name="Reva O.N."/>
        </authorList>
    </citation>
    <scope>NUCLEOTIDE SEQUENCE [LARGE SCALE GENOMIC DNA]</scope>
    <source>
        <strain evidence="5 6">UCM B-321</strain>
    </source>
</reference>
<dbReference type="InterPro" id="IPR025110">
    <property type="entry name" value="AMP-bd_C"/>
</dbReference>
<dbReference type="Gene3D" id="3.30.300.30">
    <property type="match status" value="1"/>
</dbReference>
<feature type="domain" description="Carrier" evidence="4">
    <location>
        <begin position="729"/>
        <end position="804"/>
    </location>
</feature>
<sequence>MAGEIHIGGAGVARGYLNRDELSAERFIVDRFSQAPNARLYKTGDLGRWLADGTLEYLGRNDFQVKIRGFRIELGEIENALLAVPGLREAVVIARDDSQGESDNQRLVAYVCGEPVPAEQLRSALLSGLPEYMVPSAFVHLDALPLTANGKLDRRALPAPGQDALASKAYEAPQGDTEEAIAEIWKGLLHLDQVGRHDGFLELGGHSLLAVQLLSRLRRKLGARITLRELFDAPTVRGLAALVNATAPSAAQSIPLANRSGRLPLSFSQQRLWFLDHLDHAAGAAYHLPMALRLTGTLDKAALQATLDRLVARHETLRTRFELVDGEPLQKIAPADTRFPLVQQDLRELPAEERAATLARLGQDNATQLFDLNQGPLLRGQLLQMADEEHVLLITLHHIVSDGWSNSVLAHEVSVLYSAFSQGHKDPLPALALQYVDYAAWQRQSLDGLALQAQVDFWRQHLEGAPSLLNLPLDRPRPAIQSYAGGIVNCVFSPTLSRDLRAFSQAQGSTLFMVLLAGWSVLMSHLSGQADVVVGTPVANRQRPELEPLIGFFANTLALRVATDRDTRVSEMLGRIKELTLAAYNHQDLPFEQVVSALQPTRSMSHSPLFQVMLSLDNTPPAPLQLPGLHVESLDSAHRTTQFDLSLSLVDTGERIGGSLQYASDLFDTATVEAIAGLFAKVLENLVADARQSIGQLLENTPALPRSAHAVVVPATAEEAQPEAQPYEAPQGDTEIAIAHLWKDLFKLEQISRHDDFFSLGGISLMAVQMTSRLRKILGKPIAVRDLFVEPTIAGFARALDGQARPGQRSNLVPIRRTGSERPLFLVHPLGGEVQYARDLAPVLDPQVPVYGLAASGLVAGETPLSDVAAMATRYLAAIRQVQPQGPYRIAGWSAGGLIAYEMARQLQAGGEQLAFVGIIDASARPGPAVPESLSEGQFLMAWLPEQVDPEVLRQLTGLAQENAIEPMLALCMEHDLLPEELPRDVDASLLRSHLAVAYGIRLAIGAYVSPPAPLKVTLFTASGQERSDPLLGWGALLEAPISVTALPGTHNTLVKAPHVSALGQAISQALKDGTSS</sequence>
<evidence type="ECO:0000313" key="5">
    <source>
        <dbReference type="EMBL" id="KIH84069.1"/>
    </source>
</evidence>
<dbReference type="Pfam" id="PF00668">
    <property type="entry name" value="Condensation"/>
    <property type="match status" value="1"/>
</dbReference>
<evidence type="ECO:0000256" key="1">
    <source>
        <dbReference type="ARBA" id="ARBA00001957"/>
    </source>
</evidence>
<dbReference type="FunFam" id="1.10.1200.10:FF:000016">
    <property type="entry name" value="Non-ribosomal peptide synthase"/>
    <property type="match status" value="2"/>
</dbReference>
<dbReference type="FunFam" id="3.30.300.30:FF:000010">
    <property type="entry name" value="Enterobactin synthetase component F"/>
    <property type="match status" value="1"/>
</dbReference>
<dbReference type="Gene3D" id="3.30.559.10">
    <property type="entry name" value="Chloramphenicol acetyltransferase-like domain"/>
    <property type="match status" value="1"/>
</dbReference>
<keyword evidence="3" id="KW-0597">Phosphoprotein</keyword>
<dbReference type="InterPro" id="IPR001031">
    <property type="entry name" value="Thioesterase"/>
</dbReference>
<dbReference type="PANTHER" id="PTHR45527">
    <property type="entry name" value="NONRIBOSOMAL PEPTIDE SYNTHETASE"/>
    <property type="match status" value="1"/>
</dbReference>
<dbReference type="Pfam" id="PF13193">
    <property type="entry name" value="AMP-binding_C"/>
    <property type="match status" value="1"/>
</dbReference>
<dbReference type="InterPro" id="IPR001242">
    <property type="entry name" value="Condensation_dom"/>
</dbReference>
<dbReference type="GO" id="GO:0072330">
    <property type="term" value="P:monocarboxylic acid biosynthetic process"/>
    <property type="evidence" value="ECO:0007669"/>
    <property type="project" value="UniProtKB-ARBA"/>
</dbReference>
<evidence type="ECO:0000259" key="4">
    <source>
        <dbReference type="PROSITE" id="PS50075"/>
    </source>
</evidence>
<dbReference type="InterPro" id="IPR029058">
    <property type="entry name" value="AB_hydrolase_fold"/>
</dbReference>
<keyword evidence="5" id="KW-0436">Ligase</keyword>
<dbReference type="FunFam" id="3.30.559.10:FF:000012">
    <property type="entry name" value="Non-ribosomal peptide synthetase"/>
    <property type="match status" value="1"/>
</dbReference>
<dbReference type="InterPro" id="IPR045851">
    <property type="entry name" value="AMP-bd_C_sf"/>
</dbReference>
<dbReference type="GO" id="GO:0044550">
    <property type="term" value="P:secondary metabolite biosynthetic process"/>
    <property type="evidence" value="ECO:0007669"/>
    <property type="project" value="TreeGrafter"/>
</dbReference>
<dbReference type="SUPFAM" id="SSF47336">
    <property type="entry name" value="ACP-like"/>
    <property type="match status" value="2"/>
</dbReference>
<dbReference type="Gene3D" id="3.40.50.1820">
    <property type="entry name" value="alpha/beta hydrolase"/>
    <property type="match status" value="1"/>
</dbReference>
<dbReference type="Gene3D" id="2.30.38.10">
    <property type="entry name" value="Luciferase, Domain 3"/>
    <property type="match status" value="1"/>
</dbReference>
<dbReference type="InterPro" id="IPR020806">
    <property type="entry name" value="PKS_PP-bd"/>
</dbReference>
<evidence type="ECO:0000313" key="6">
    <source>
        <dbReference type="Proteomes" id="UP000031535"/>
    </source>
</evidence>
<dbReference type="CDD" id="cd19531">
    <property type="entry name" value="LCL_NRPS-like"/>
    <property type="match status" value="1"/>
</dbReference>
<dbReference type="InterPro" id="IPR020802">
    <property type="entry name" value="TesA-like"/>
</dbReference>
<dbReference type="InterPro" id="IPR023213">
    <property type="entry name" value="CAT-like_dom_sf"/>
</dbReference>
<dbReference type="AlphaFoldDB" id="A0A0C2EDR2"/>
<evidence type="ECO:0000256" key="2">
    <source>
        <dbReference type="ARBA" id="ARBA00022450"/>
    </source>
</evidence>
<dbReference type="SMART" id="SM00823">
    <property type="entry name" value="PKS_PP"/>
    <property type="match status" value="2"/>
</dbReference>
<protein>
    <submittedName>
        <fullName evidence="5">Long-chain-fatty-acid--CoA ligase</fullName>
    </submittedName>
</protein>
<dbReference type="Gene3D" id="1.10.1200.10">
    <property type="entry name" value="ACP-like"/>
    <property type="match status" value="2"/>
</dbReference>
<proteinExistence type="predicted"/>
<dbReference type="InterPro" id="IPR006162">
    <property type="entry name" value="Ppantetheine_attach_site"/>
</dbReference>
<comment type="cofactor">
    <cofactor evidence="1">
        <name>pantetheine 4'-phosphate</name>
        <dbReference type="ChEBI" id="CHEBI:47942"/>
    </cofactor>
</comment>
<dbReference type="SMART" id="SM00824">
    <property type="entry name" value="PKS_TE"/>
    <property type="match status" value="1"/>
</dbReference>
<dbReference type="GO" id="GO:0005737">
    <property type="term" value="C:cytoplasm"/>
    <property type="evidence" value="ECO:0007669"/>
    <property type="project" value="TreeGrafter"/>
</dbReference>
<dbReference type="Gene3D" id="3.30.559.30">
    <property type="entry name" value="Nonribosomal peptide synthetase, condensation domain"/>
    <property type="match status" value="1"/>
</dbReference>
<dbReference type="SUPFAM" id="SSF53474">
    <property type="entry name" value="alpha/beta-Hydrolases"/>
    <property type="match status" value="1"/>
</dbReference>
<dbReference type="InterPro" id="IPR009081">
    <property type="entry name" value="PP-bd_ACP"/>
</dbReference>